<dbReference type="HOGENOM" id="CLU_2349998_0_0_1"/>
<name>G7JLU7_MEDTR</name>
<accession>G7JLU7</accession>
<reference evidence="2" key="3">
    <citation type="submission" date="2015-04" db="UniProtKB">
        <authorList>
            <consortium name="EnsemblPlants"/>
        </authorList>
    </citation>
    <scope>IDENTIFICATION</scope>
    <source>
        <strain evidence="2">cv. Jemalong A17</strain>
    </source>
</reference>
<dbReference type="Proteomes" id="UP000002051">
    <property type="component" value="Chromosome 4"/>
</dbReference>
<reference evidence="1 3" key="1">
    <citation type="journal article" date="2011" name="Nature">
        <title>The Medicago genome provides insight into the evolution of rhizobial symbioses.</title>
        <authorList>
            <person name="Young N.D."/>
            <person name="Debelle F."/>
            <person name="Oldroyd G.E."/>
            <person name="Geurts R."/>
            <person name="Cannon S.B."/>
            <person name="Udvardi M.K."/>
            <person name="Benedito V.A."/>
            <person name="Mayer K.F."/>
            <person name="Gouzy J."/>
            <person name="Schoof H."/>
            <person name="Van de Peer Y."/>
            <person name="Proost S."/>
            <person name="Cook D.R."/>
            <person name="Meyers B.C."/>
            <person name="Spannagl M."/>
            <person name="Cheung F."/>
            <person name="De Mita S."/>
            <person name="Krishnakumar V."/>
            <person name="Gundlach H."/>
            <person name="Zhou S."/>
            <person name="Mudge J."/>
            <person name="Bharti A.K."/>
            <person name="Murray J.D."/>
            <person name="Naoumkina M.A."/>
            <person name="Rosen B."/>
            <person name="Silverstein K.A."/>
            <person name="Tang H."/>
            <person name="Rombauts S."/>
            <person name="Zhao P.X."/>
            <person name="Zhou P."/>
            <person name="Barbe V."/>
            <person name="Bardou P."/>
            <person name="Bechner M."/>
            <person name="Bellec A."/>
            <person name="Berger A."/>
            <person name="Berges H."/>
            <person name="Bidwell S."/>
            <person name="Bisseling T."/>
            <person name="Choisne N."/>
            <person name="Couloux A."/>
            <person name="Denny R."/>
            <person name="Deshpande S."/>
            <person name="Dai X."/>
            <person name="Doyle J.J."/>
            <person name="Dudez A.M."/>
            <person name="Farmer A.D."/>
            <person name="Fouteau S."/>
            <person name="Franken C."/>
            <person name="Gibelin C."/>
            <person name="Gish J."/>
            <person name="Goldstein S."/>
            <person name="Gonzalez A.J."/>
            <person name="Green P.J."/>
            <person name="Hallab A."/>
            <person name="Hartog M."/>
            <person name="Hua A."/>
            <person name="Humphray S.J."/>
            <person name="Jeong D.H."/>
            <person name="Jing Y."/>
            <person name="Jocker A."/>
            <person name="Kenton S.M."/>
            <person name="Kim D.J."/>
            <person name="Klee K."/>
            <person name="Lai H."/>
            <person name="Lang C."/>
            <person name="Lin S."/>
            <person name="Macmil S.L."/>
            <person name="Magdelenat G."/>
            <person name="Matthews L."/>
            <person name="McCorrison J."/>
            <person name="Monaghan E.L."/>
            <person name="Mun J.H."/>
            <person name="Najar F.Z."/>
            <person name="Nicholson C."/>
            <person name="Noirot C."/>
            <person name="O'Bleness M."/>
            <person name="Paule C.R."/>
            <person name="Poulain J."/>
            <person name="Prion F."/>
            <person name="Qin B."/>
            <person name="Qu C."/>
            <person name="Retzel E.F."/>
            <person name="Riddle C."/>
            <person name="Sallet E."/>
            <person name="Samain S."/>
            <person name="Samson N."/>
            <person name="Sanders I."/>
            <person name="Saurat O."/>
            <person name="Scarpelli C."/>
            <person name="Schiex T."/>
            <person name="Segurens B."/>
            <person name="Severin A.J."/>
            <person name="Sherrier D.J."/>
            <person name="Shi R."/>
            <person name="Sims S."/>
            <person name="Singer S.R."/>
            <person name="Sinharoy S."/>
            <person name="Sterck L."/>
            <person name="Viollet A."/>
            <person name="Wang B.B."/>
            <person name="Wang K."/>
            <person name="Wang M."/>
            <person name="Wang X."/>
            <person name="Warfsmann J."/>
            <person name="Weissenbach J."/>
            <person name="White D.D."/>
            <person name="White J.D."/>
            <person name="Wiley G.B."/>
            <person name="Wincker P."/>
            <person name="Xing Y."/>
            <person name="Yang L."/>
            <person name="Yao Z."/>
            <person name="Ying F."/>
            <person name="Zhai J."/>
            <person name="Zhou L."/>
            <person name="Zuber A."/>
            <person name="Denarie J."/>
            <person name="Dixon R.A."/>
            <person name="May G.D."/>
            <person name="Schwartz D.C."/>
            <person name="Rogers J."/>
            <person name="Quetier F."/>
            <person name="Town C.D."/>
            <person name="Roe B.A."/>
        </authorList>
    </citation>
    <scope>NUCLEOTIDE SEQUENCE [LARGE SCALE GENOMIC DNA]</scope>
    <source>
        <strain evidence="1">A17</strain>
        <strain evidence="2 3">cv. Jemalong A17</strain>
    </source>
</reference>
<organism evidence="1 3">
    <name type="scientific">Medicago truncatula</name>
    <name type="common">Barrel medic</name>
    <name type="synonym">Medicago tribuloides</name>
    <dbReference type="NCBI Taxonomy" id="3880"/>
    <lineage>
        <taxon>Eukaryota</taxon>
        <taxon>Viridiplantae</taxon>
        <taxon>Streptophyta</taxon>
        <taxon>Embryophyta</taxon>
        <taxon>Tracheophyta</taxon>
        <taxon>Spermatophyta</taxon>
        <taxon>Magnoliopsida</taxon>
        <taxon>eudicotyledons</taxon>
        <taxon>Gunneridae</taxon>
        <taxon>Pentapetalae</taxon>
        <taxon>rosids</taxon>
        <taxon>fabids</taxon>
        <taxon>Fabales</taxon>
        <taxon>Fabaceae</taxon>
        <taxon>Papilionoideae</taxon>
        <taxon>50 kb inversion clade</taxon>
        <taxon>NPAAA clade</taxon>
        <taxon>Hologalegina</taxon>
        <taxon>IRL clade</taxon>
        <taxon>Trifolieae</taxon>
        <taxon>Medicago</taxon>
    </lineage>
</organism>
<reference evidence="1 3" key="2">
    <citation type="journal article" date="2014" name="BMC Genomics">
        <title>An improved genome release (version Mt4.0) for the model legume Medicago truncatula.</title>
        <authorList>
            <person name="Tang H."/>
            <person name="Krishnakumar V."/>
            <person name="Bidwell S."/>
            <person name="Rosen B."/>
            <person name="Chan A."/>
            <person name="Zhou S."/>
            <person name="Gentzbittel L."/>
            <person name="Childs K.L."/>
            <person name="Yandell M."/>
            <person name="Gundlach H."/>
            <person name="Mayer K.F."/>
            <person name="Schwartz D.C."/>
            <person name="Town C.D."/>
        </authorList>
    </citation>
    <scope>GENOME REANNOTATION</scope>
    <source>
        <strain evidence="2 3">cv. Jemalong A17</strain>
    </source>
</reference>
<dbReference type="EMBL" id="CM001220">
    <property type="protein sequence ID" value="AES86780.1"/>
    <property type="molecule type" value="Genomic_DNA"/>
</dbReference>
<evidence type="ECO:0000313" key="2">
    <source>
        <dbReference type="EnsemblPlants" id="AES86780"/>
    </source>
</evidence>
<gene>
    <name evidence="1" type="ordered locus">MTR_4g014760</name>
</gene>
<dbReference type="PaxDb" id="3880-AES86780"/>
<evidence type="ECO:0000313" key="3">
    <source>
        <dbReference type="Proteomes" id="UP000002051"/>
    </source>
</evidence>
<sequence length="111" mass="12957">MCLAHVNDNHFMMVYLTDDCPIPPTSVLWKQHRQEDAKSWDERYVDRMIAYNELSRAESFVLIGDDDLYHVENLDPKENFATHKKVGYGVKIEMMKALDLMIVAYTSGWIS</sequence>
<proteinExistence type="predicted"/>
<keyword evidence="3" id="KW-1185">Reference proteome</keyword>
<dbReference type="AlphaFoldDB" id="G7JLU7"/>
<dbReference type="EnsemblPlants" id="AES86780">
    <property type="protein sequence ID" value="AES86780"/>
    <property type="gene ID" value="MTR_4g014760"/>
</dbReference>
<evidence type="ECO:0000313" key="1">
    <source>
        <dbReference type="EMBL" id="AES86780.1"/>
    </source>
</evidence>
<protein>
    <submittedName>
        <fullName evidence="1 2">Uncharacterized protein</fullName>
    </submittedName>
</protein>